<dbReference type="SUPFAM" id="SSF53067">
    <property type="entry name" value="Actin-like ATPase domain"/>
    <property type="match status" value="1"/>
</dbReference>
<dbReference type="EMBL" id="VYSA01000002">
    <property type="protein sequence ID" value="KAA9108357.1"/>
    <property type="molecule type" value="Genomic_DNA"/>
</dbReference>
<dbReference type="Pfam" id="PF00480">
    <property type="entry name" value="ROK"/>
    <property type="match status" value="1"/>
</dbReference>
<dbReference type="PANTHER" id="PTHR18964">
    <property type="entry name" value="ROK (REPRESSOR, ORF, KINASE) FAMILY"/>
    <property type="match status" value="1"/>
</dbReference>
<dbReference type="InterPro" id="IPR000600">
    <property type="entry name" value="ROK"/>
</dbReference>
<protein>
    <submittedName>
        <fullName evidence="2">ROK family protein</fullName>
    </submittedName>
</protein>
<dbReference type="AlphaFoldDB" id="A0A5J5J1V7"/>
<accession>A0A5J5J1V7</accession>
<evidence type="ECO:0000313" key="3">
    <source>
        <dbReference type="Proteomes" id="UP000325827"/>
    </source>
</evidence>
<dbReference type="OrthoDB" id="8772678at2"/>
<dbReference type="InterPro" id="IPR043129">
    <property type="entry name" value="ATPase_NBD"/>
</dbReference>
<evidence type="ECO:0000256" key="1">
    <source>
        <dbReference type="ARBA" id="ARBA00006479"/>
    </source>
</evidence>
<organism evidence="2 3">
    <name type="scientific">Microbacterium rhizomatis</name>
    <dbReference type="NCBI Taxonomy" id="1631477"/>
    <lineage>
        <taxon>Bacteria</taxon>
        <taxon>Bacillati</taxon>
        <taxon>Actinomycetota</taxon>
        <taxon>Actinomycetes</taxon>
        <taxon>Micrococcales</taxon>
        <taxon>Microbacteriaceae</taxon>
        <taxon>Microbacterium</taxon>
    </lineage>
</organism>
<comment type="caution">
    <text evidence="2">The sequence shown here is derived from an EMBL/GenBank/DDBJ whole genome shotgun (WGS) entry which is preliminary data.</text>
</comment>
<proteinExistence type="inferred from homology"/>
<sequence length="310" mass="30066">MADFALAVDIGGTKVEAALVTAEGVLVAESRARRPTGPDTTVGLLHAAVSDVVRDALPALPDGSMIVGAGIGSAGPVDLPTGTISPVNMPGAHGFAVVETVAELLAEGGVAGTPVILRHDGGALALAEAWKGATAGARASMSIVVSTGVGGGFVVGGRPMSGASGNAGHLGQTRAEAGGGLTLEEVASGPSSAAWARAQGWTGSTGEDLARDAAAGDRVARAAIERSAEAVGRALADAATLVDLEIIAIGGGFSRVSADYVELVAAAAGASAALPYSRATRIVRTALGDEGPLLGAAALVIAPARGTSDG</sequence>
<dbReference type="Proteomes" id="UP000325827">
    <property type="component" value="Unassembled WGS sequence"/>
</dbReference>
<name>A0A5J5J1V7_9MICO</name>
<gene>
    <name evidence="2" type="ORF">F6B43_13295</name>
</gene>
<evidence type="ECO:0000313" key="2">
    <source>
        <dbReference type="EMBL" id="KAA9108357.1"/>
    </source>
</evidence>
<keyword evidence="3" id="KW-1185">Reference proteome</keyword>
<dbReference type="PANTHER" id="PTHR18964:SF169">
    <property type="entry name" value="N-ACETYLMANNOSAMINE KINASE"/>
    <property type="match status" value="1"/>
</dbReference>
<dbReference type="RefSeq" id="WP_150449389.1">
    <property type="nucleotide sequence ID" value="NZ_VYSA01000002.1"/>
</dbReference>
<reference evidence="3" key="1">
    <citation type="submission" date="2019-09" db="EMBL/GenBank/DDBJ databases">
        <title>Mumia zhuanghuii sp. nov. isolated from the intestinal contents of plateau pika (Ochotona curzoniae) in the Qinghai-Tibet plateau of China.</title>
        <authorList>
            <person name="Tian Z."/>
        </authorList>
    </citation>
    <scope>NUCLEOTIDE SEQUENCE [LARGE SCALE GENOMIC DNA]</scope>
    <source>
        <strain evidence="3">JCM 30598</strain>
    </source>
</reference>
<dbReference type="Gene3D" id="3.30.420.40">
    <property type="match status" value="2"/>
</dbReference>
<comment type="similarity">
    <text evidence="1">Belongs to the ROK (NagC/XylR) family.</text>
</comment>